<feature type="region of interest" description="Disordered" evidence="10">
    <location>
        <begin position="669"/>
        <end position="690"/>
    </location>
</feature>
<keyword evidence="7" id="KW-0694">RNA-binding</keyword>
<feature type="short sequence motif" description="Q motif" evidence="9">
    <location>
        <begin position="38"/>
        <end position="66"/>
    </location>
</feature>
<dbReference type="InterPro" id="IPR011545">
    <property type="entry name" value="DEAD/DEAH_box_helicase_dom"/>
</dbReference>
<dbReference type="GO" id="GO:0003723">
    <property type="term" value="F:RNA binding"/>
    <property type="evidence" value="ECO:0007669"/>
    <property type="project" value="UniProtKB-KW"/>
</dbReference>
<protein>
    <recommendedName>
        <fullName evidence="2">RNA helicase</fullName>
        <ecNumber evidence="2">3.6.4.13</ecNumber>
    </recommendedName>
</protein>
<dbReference type="EMBL" id="JALJOQ010000009">
    <property type="protein sequence ID" value="KAK9812071.1"/>
    <property type="molecule type" value="Genomic_DNA"/>
</dbReference>
<dbReference type="GO" id="GO:0005524">
    <property type="term" value="F:ATP binding"/>
    <property type="evidence" value="ECO:0007669"/>
    <property type="project" value="UniProtKB-KW"/>
</dbReference>
<dbReference type="InterPro" id="IPR014001">
    <property type="entry name" value="Helicase_ATP-bd"/>
</dbReference>
<evidence type="ECO:0000256" key="7">
    <source>
        <dbReference type="ARBA" id="ARBA00022884"/>
    </source>
</evidence>
<feature type="domain" description="Helicase ATP-binding" evidence="11">
    <location>
        <begin position="69"/>
        <end position="242"/>
    </location>
</feature>
<dbReference type="GO" id="GO:0016787">
    <property type="term" value="F:hydrolase activity"/>
    <property type="evidence" value="ECO:0007669"/>
    <property type="project" value="UniProtKB-KW"/>
</dbReference>
<dbReference type="Proteomes" id="UP001465755">
    <property type="component" value="Unassembled WGS sequence"/>
</dbReference>
<dbReference type="PROSITE" id="PS51195">
    <property type="entry name" value="Q_MOTIF"/>
    <property type="match status" value="1"/>
</dbReference>
<evidence type="ECO:0000256" key="4">
    <source>
        <dbReference type="ARBA" id="ARBA00022801"/>
    </source>
</evidence>
<dbReference type="SMART" id="SM01123">
    <property type="entry name" value="DBP10CT"/>
    <property type="match status" value="1"/>
</dbReference>
<dbReference type="InterPro" id="IPR050079">
    <property type="entry name" value="DEAD_box_RNA_helicase"/>
</dbReference>
<keyword evidence="3" id="KW-0547">Nucleotide-binding</keyword>
<feature type="domain" description="DEAD-box RNA helicase Q" evidence="13">
    <location>
        <begin position="38"/>
        <end position="66"/>
    </location>
</feature>
<dbReference type="CDD" id="cd18787">
    <property type="entry name" value="SF2_C_DEAD"/>
    <property type="match status" value="1"/>
</dbReference>
<evidence type="ECO:0000256" key="2">
    <source>
        <dbReference type="ARBA" id="ARBA00012552"/>
    </source>
</evidence>
<evidence type="ECO:0000256" key="9">
    <source>
        <dbReference type="PROSITE-ProRule" id="PRU00552"/>
    </source>
</evidence>
<dbReference type="Pfam" id="PF00271">
    <property type="entry name" value="Helicase_C"/>
    <property type="match status" value="1"/>
</dbReference>
<proteinExistence type="inferred from homology"/>
<evidence type="ECO:0000256" key="8">
    <source>
        <dbReference type="ARBA" id="ARBA00047984"/>
    </source>
</evidence>
<evidence type="ECO:0000256" key="5">
    <source>
        <dbReference type="ARBA" id="ARBA00022806"/>
    </source>
</evidence>
<feature type="domain" description="Helicase C-terminal" evidence="12">
    <location>
        <begin position="266"/>
        <end position="430"/>
    </location>
</feature>
<dbReference type="SMART" id="SM00487">
    <property type="entry name" value="DEXDc"/>
    <property type="match status" value="1"/>
</dbReference>
<evidence type="ECO:0000256" key="10">
    <source>
        <dbReference type="SAM" id="MobiDB-lite"/>
    </source>
</evidence>
<keyword evidence="15" id="KW-1185">Reference proteome</keyword>
<dbReference type="InterPro" id="IPR012541">
    <property type="entry name" value="DBP10_C"/>
</dbReference>
<evidence type="ECO:0000256" key="3">
    <source>
        <dbReference type="ARBA" id="ARBA00022741"/>
    </source>
</evidence>
<dbReference type="AlphaFoldDB" id="A0AAW1PUG4"/>
<evidence type="ECO:0000259" key="12">
    <source>
        <dbReference type="PROSITE" id="PS51194"/>
    </source>
</evidence>
<dbReference type="SMART" id="SM00490">
    <property type="entry name" value="HELICc"/>
    <property type="match status" value="1"/>
</dbReference>
<evidence type="ECO:0000259" key="11">
    <source>
        <dbReference type="PROSITE" id="PS51192"/>
    </source>
</evidence>
<evidence type="ECO:0000256" key="6">
    <source>
        <dbReference type="ARBA" id="ARBA00022840"/>
    </source>
</evidence>
<dbReference type="GO" id="GO:0003724">
    <property type="term" value="F:RNA helicase activity"/>
    <property type="evidence" value="ECO:0007669"/>
    <property type="project" value="UniProtKB-EC"/>
</dbReference>
<dbReference type="EC" id="3.6.4.13" evidence="2"/>
<feature type="region of interest" description="Disordered" evidence="10">
    <location>
        <begin position="533"/>
        <end position="578"/>
    </location>
</feature>
<gene>
    <name evidence="14" type="ORF">WJX73_003155</name>
</gene>
<dbReference type="SUPFAM" id="SSF52540">
    <property type="entry name" value="P-loop containing nucleoside triphosphate hydrolases"/>
    <property type="match status" value="1"/>
</dbReference>
<dbReference type="InterPro" id="IPR000629">
    <property type="entry name" value="RNA-helicase_DEAD-box_CS"/>
</dbReference>
<dbReference type="PROSITE" id="PS51192">
    <property type="entry name" value="HELICASE_ATP_BIND_1"/>
    <property type="match status" value="1"/>
</dbReference>
<keyword evidence="5" id="KW-0347">Helicase</keyword>
<keyword evidence="4" id="KW-0378">Hydrolase</keyword>
<feature type="region of interest" description="Disordered" evidence="10">
    <location>
        <begin position="725"/>
        <end position="809"/>
    </location>
</feature>
<dbReference type="PROSITE" id="PS51194">
    <property type="entry name" value="HELICASE_CTER"/>
    <property type="match status" value="1"/>
</dbReference>
<dbReference type="Gene3D" id="3.40.50.300">
    <property type="entry name" value="P-loop containing nucleotide triphosphate hydrolases"/>
    <property type="match status" value="2"/>
</dbReference>
<comment type="catalytic activity">
    <reaction evidence="8">
        <text>ATP + H2O = ADP + phosphate + H(+)</text>
        <dbReference type="Rhea" id="RHEA:13065"/>
        <dbReference type="ChEBI" id="CHEBI:15377"/>
        <dbReference type="ChEBI" id="CHEBI:15378"/>
        <dbReference type="ChEBI" id="CHEBI:30616"/>
        <dbReference type="ChEBI" id="CHEBI:43474"/>
        <dbReference type="ChEBI" id="CHEBI:456216"/>
        <dbReference type="EC" id="3.6.4.13"/>
    </reaction>
</comment>
<feature type="compositionally biased region" description="Basic and acidic residues" evidence="10">
    <location>
        <begin position="744"/>
        <end position="759"/>
    </location>
</feature>
<comment type="caution">
    <text evidence="14">The sequence shown here is derived from an EMBL/GenBank/DDBJ whole genome shotgun (WGS) entry which is preliminary data.</text>
</comment>
<comment type="similarity">
    <text evidence="1">Belongs to the DEAD box helicase family. DDX54/DBP10 subfamily.</text>
</comment>
<sequence length="809" mass="86734">MSENAAAATLELGWEDDRAVSGRRKAKQLKQKRKLKAGSFETLGLSVAVLKGIRRKGYQLPTPIQRKAIPLMMQGQDLVAMARTGSGKTAAFVIPILERLGGHSTRAGARALILSPTRELALQTHKVVGELARFTDLRRAALVGGDSMEAQFAELAANPDIIIATPGRLMHHLQEVTGMTLRTVQVCVFDEADRLFELGFAEQLKSILQRLGEGRQTLLLSATMPQGLAEFARAGMKDAAFVRLDAESKLSPDLSLSFFSVRAEDKLPALLWLVRETIDAEAQQSLVFASTRHHVELLYSLLAADGVPCACVYGAMDQAARRIHIGKFRAGKARVLVVTDVAARGLDIPLLDNVINFDFPAKPKLFVHRAGRAARAGRPDAGVSLYGSFPQVVVTDEGERFRETVQSSGEIESLAKAATNAFALYKRTREAASPESISRASSLPWPGGPHPSLAAHVPSHAPAGLEAQVGVAAITSQLRSYRPHATVLEAEVGKGTRAQTLSAPLGGGSATEGTMNVMRRKRSMHDSAILAKKEQASDQAAVEDLTPSTSALQGAEGQSGAKQSKRRKASQEAEAPGAAVTMAADVPLAEDSGRFRDDDFFISASKPGGTSAAAYAVHDRRGTSGAMDAAVLDLLADDQEGMANQSRRFHWDKRKRQYVQLQPGETVRAGKRHKTEAGKHTKLSSEPGGKGLYAKWAKHNQGRVASAGQMEDAKSVAAAKGLTERFKNGGRGWQDSAQGTRGKGSREGRDEIRRPEQVRKARAQSLQRGRGSRGGRGGSRSSGTGPATLAPNHGQLWAFHHGQPRPTPS</sequence>
<dbReference type="PANTHER" id="PTHR47959">
    <property type="entry name" value="ATP-DEPENDENT RNA HELICASE RHLE-RELATED"/>
    <property type="match status" value="1"/>
</dbReference>
<dbReference type="PANTHER" id="PTHR47959:SF8">
    <property type="entry name" value="RNA HELICASE"/>
    <property type="match status" value="1"/>
</dbReference>
<evidence type="ECO:0000313" key="14">
    <source>
        <dbReference type="EMBL" id="KAK9812071.1"/>
    </source>
</evidence>
<dbReference type="Pfam" id="PF00270">
    <property type="entry name" value="DEAD"/>
    <property type="match status" value="1"/>
</dbReference>
<organism evidence="14 15">
    <name type="scientific">Symbiochloris irregularis</name>
    <dbReference type="NCBI Taxonomy" id="706552"/>
    <lineage>
        <taxon>Eukaryota</taxon>
        <taxon>Viridiplantae</taxon>
        <taxon>Chlorophyta</taxon>
        <taxon>core chlorophytes</taxon>
        <taxon>Trebouxiophyceae</taxon>
        <taxon>Trebouxiales</taxon>
        <taxon>Trebouxiaceae</taxon>
        <taxon>Symbiochloris</taxon>
    </lineage>
</organism>
<dbReference type="InterPro" id="IPR027417">
    <property type="entry name" value="P-loop_NTPase"/>
</dbReference>
<name>A0AAW1PUG4_9CHLO</name>
<dbReference type="Pfam" id="PF08147">
    <property type="entry name" value="DBP10CT"/>
    <property type="match status" value="1"/>
</dbReference>
<evidence type="ECO:0000256" key="1">
    <source>
        <dbReference type="ARBA" id="ARBA00010379"/>
    </source>
</evidence>
<dbReference type="GO" id="GO:0005829">
    <property type="term" value="C:cytosol"/>
    <property type="evidence" value="ECO:0007669"/>
    <property type="project" value="TreeGrafter"/>
</dbReference>
<dbReference type="InterPro" id="IPR001650">
    <property type="entry name" value="Helicase_C-like"/>
</dbReference>
<accession>A0AAW1PUG4</accession>
<dbReference type="InterPro" id="IPR014014">
    <property type="entry name" value="RNA_helicase_DEAD_Q_motif"/>
</dbReference>
<dbReference type="PROSITE" id="PS00039">
    <property type="entry name" value="DEAD_ATP_HELICASE"/>
    <property type="match status" value="1"/>
</dbReference>
<dbReference type="GO" id="GO:0005730">
    <property type="term" value="C:nucleolus"/>
    <property type="evidence" value="ECO:0007669"/>
    <property type="project" value="UniProtKB-SubCell"/>
</dbReference>
<evidence type="ECO:0000259" key="13">
    <source>
        <dbReference type="PROSITE" id="PS51195"/>
    </source>
</evidence>
<reference evidence="14 15" key="1">
    <citation type="journal article" date="2024" name="Nat. Commun.">
        <title>Phylogenomics reveals the evolutionary origins of lichenization in chlorophyte algae.</title>
        <authorList>
            <person name="Puginier C."/>
            <person name="Libourel C."/>
            <person name="Otte J."/>
            <person name="Skaloud P."/>
            <person name="Haon M."/>
            <person name="Grisel S."/>
            <person name="Petersen M."/>
            <person name="Berrin J.G."/>
            <person name="Delaux P.M."/>
            <person name="Dal Grande F."/>
            <person name="Keller J."/>
        </authorList>
    </citation>
    <scope>NUCLEOTIDE SEQUENCE [LARGE SCALE GENOMIC DNA]</scope>
    <source>
        <strain evidence="14 15">SAG 2036</strain>
    </source>
</reference>
<keyword evidence="6" id="KW-0067">ATP-binding</keyword>
<evidence type="ECO:0000313" key="15">
    <source>
        <dbReference type="Proteomes" id="UP001465755"/>
    </source>
</evidence>